<evidence type="ECO:0000256" key="1">
    <source>
        <dbReference type="SAM" id="Phobius"/>
    </source>
</evidence>
<dbReference type="GO" id="GO:0015234">
    <property type="term" value="F:thiamine transmembrane transporter activity"/>
    <property type="evidence" value="ECO:0007669"/>
    <property type="project" value="InterPro"/>
</dbReference>
<feature type="transmembrane region" description="Helical" evidence="1">
    <location>
        <begin position="154"/>
        <end position="175"/>
    </location>
</feature>
<dbReference type="EMBL" id="DVMR01000066">
    <property type="protein sequence ID" value="HIU44427.1"/>
    <property type="molecule type" value="Genomic_DNA"/>
</dbReference>
<organism evidence="2 3">
    <name type="scientific">Candidatus Ventrousia excrementavium</name>
    <dbReference type="NCBI Taxonomy" id="2840961"/>
    <lineage>
        <taxon>Bacteria</taxon>
        <taxon>Bacillati</taxon>
        <taxon>Bacillota</taxon>
        <taxon>Clostridia</taxon>
        <taxon>Eubacteriales</taxon>
        <taxon>Clostridiaceae</taxon>
        <taxon>Clostridiaceae incertae sedis</taxon>
        <taxon>Candidatus Ventrousia</taxon>
    </lineage>
</organism>
<keyword evidence="1" id="KW-0472">Membrane</keyword>
<reference evidence="2" key="2">
    <citation type="journal article" date="2021" name="PeerJ">
        <title>Extensive microbial diversity within the chicken gut microbiome revealed by metagenomics and culture.</title>
        <authorList>
            <person name="Gilroy R."/>
            <person name="Ravi A."/>
            <person name="Getino M."/>
            <person name="Pursley I."/>
            <person name="Horton D.L."/>
            <person name="Alikhan N.F."/>
            <person name="Baker D."/>
            <person name="Gharbi K."/>
            <person name="Hall N."/>
            <person name="Watson M."/>
            <person name="Adriaenssens E.M."/>
            <person name="Foster-Nyarko E."/>
            <person name="Jarju S."/>
            <person name="Secka A."/>
            <person name="Antonio M."/>
            <person name="Oren A."/>
            <person name="Chaudhuri R.R."/>
            <person name="La Ragione R."/>
            <person name="Hildebrand F."/>
            <person name="Pallen M.J."/>
        </authorList>
    </citation>
    <scope>NUCLEOTIDE SEQUENCE</scope>
    <source>
        <strain evidence="2">CHK191-8634</strain>
    </source>
</reference>
<reference evidence="2" key="1">
    <citation type="submission" date="2020-10" db="EMBL/GenBank/DDBJ databases">
        <authorList>
            <person name="Gilroy R."/>
        </authorList>
    </citation>
    <scope>NUCLEOTIDE SEQUENCE</scope>
    <source>
        <strain evidence="2">CHK191-8634</strain>
    </source>
</reference>
<comment type="caution">
    <text evidence="2">The sequence shown here is derived from an EMBL/GenBank/DDBJ whole genome shotgun (WGS) entry which is preliminary data.</text>
</comment>
<gene>
    <name evidence="2" type="primary">thiT</name>
    <name evidence="2" type="ORF">IAB67_09045</name>
</gene>
<keyword evidence="1" id="KW-0812">Transmembrane</keyword>
<dbReference type="AlphaFoldDB" id="A0A9D1LM76"/>
<dbReference type="Proteomes" id="UP000824073">
    <property type="component" value="Unassembled WGS sequence"/>
</dbReference>
<evidence type="ECO:0000313" key="2">
    <source>
        <dbReference type="EMBL" id="HIU44427.1"/>
    </source>
</evidence>
<feature type="transmembrane region" description="Helical" evidence="1">
    <location>
        <begin position="62"/>
        <end position="80"/>
    </location>
</feature>
<sequence>MTQNKSSTSTRTRAIVEGAVMVALAAALSLVKAEFAWLQGGSVELSMVPIVLYAVRWGCGWGLGAGLVLGVLQWMFGGFAANWQSIILDYVGAFMMLGLAGVFKGKKMGVVWGSLLGGFGRFVVHYISGVTIYAMYMPETFFGLTMTTPAFYSLLYNGSYMAINIVLSVVVCLALTRAKPIADYVTGSNK</sequence>
<feature type="transmembrane region" description="Helical" evidence="1">
    <location>
        <begin position="86"/>
        <end position="103"/>
    </location>
</feature>
<evidence type="ECO:0000313" key="3">
    <source>
        <dbReference type="Proteomes" id="UP000824073"/>
    </source>
</evidence>
<feature type="transmembrane region" description="Helical" evidence="1">
    <location>
        <begin position="110"/>
        <end position="134"/>
    </location>
</feature>
<protein>
    <submittedName>
        <fullName evidence="2">Energy-coupled thiamine transporter ThiT</fullName>
    </submittedName>
</protein>
<keyword evidence="1" id="KW-1133">Transmembrane helix</keyword>
<dbReference type="Pfam" id="PF09515">
    <property type="entry name" value="Thia_YuaJ"/>
    <property type="match status" value="1"/>
</dbReference>
<dbReference type="NCBIfam" id="TIGR02357">
    <property type="entry name" value="ECF_ThiT_YuaJ"/>
    <property type="match status" value="1"/>
</dbReference>
<accession>A0A9D1LM76</accession>
<dbReference type="InterPro" id="IPR012651">
    <property type="entry name" value="Thia_Transptr_ThiT"/>
</dbReference>
<dbReference type="Gene3D" id="1.10.1760.20">
    <property type="match status" value="1"/>
</dbReference>
<dbReference type="GO" id="GO:0005886">
    <property type="term" value="C:plasma membrane"/>
    <property type="evidence" value="ECO:0007669"/>
    <property type="project" value="InterPro"/>
</dbReference>
<proteinExistence type="predicted"/>
<name>A0A9D1LM76_9CLOT</name>